<dbReference type="AlphaFoldDB" id="A0AAW0BZC4"/>
<organism evidence="2 3">
    <name type="scientific">Favolaschia claudopus</name>
    <dbReference type="NCBI Taxonomy" id="2862362"/>
    <lineage>
        <taxon>Eukaryota</taxon>
        <taxon>Fungi</taxon>
        <taxon>Dikarya</taxon>
        <taxon>Basidiomycota</taxon>
        <taxon>Agaricomycotina</taxon>
        <taxon>Agaricomycetes</taxon>
        <taxon>Agaricomycetidae</taxon>
        <taxon>Agaricales</taxon>
        <taxon>Marasmiineae</taxon>
        <taxon>Mycenaceae</taxon>
        <taxon>Favolaschia</taxon>
    </lineage>
</organism>
<evidence type="ECO:0008006" key="4">
    <source>
        <dbReference type="Google" id="ProtNLM"/>
    </source>
</evidence>
<dbReference type="Gene3D" id="3.40.50.720">
    <property type="entry name" value="NAD(P)-binding Rossmann-like Domain"/>
    <property type="match status" value="1"/>
</dbReference>
<protein>
    <recommendedName>
        <fullName evidence="4">NAD(P)-binding protein</fullName>
    </recommendedName>
</protein>
<dbReference type="PRINTS" id="PR00081">
    <property type="entry name" value="GDHRDH"/>
</dbReference>
<dbReference type="PANTHER" id="PTHR43157:SF31">
    <property type="entry name" value="PHOSPHATIDYLINOSITOL-GLYCAN BIOSYNTHESIS CLASS F PROTEIN"/>
    <property type="match status" value="1"/>
</dbReference>
<dbReference type="InterPro" id="IPR036291">
    <property type="entry name" value="NAD(P)-bd_dom_sf"/>
</dbReference>
<keyword evidence="3" id="KW-1185">Reference proteome</keyword>
<dbReference type="Proteomes" id="UP001362999">
    <property type="component" value="Unassembled WGS sequence"/>
</dbReference>
<dbReference type="PANTHER" id="PTHR43157">
    <property type="entry name" value="PHOSPHATIDYLINOSITOL-GLYCAN BIOSYNTHESIS CLASS F PROTEIN-RELATED"/>
    <property type="match status" value="1"/>
</dbReference>
<name>A0AAW0BZC4_9AGAR</name>
<evidence type="ECO:0000313" key="3">
    <source>
        <dbReference type="Proteomes" id="UP001362999"/>
    </source>
</evidence>
<dbReference type="EMBL" id="JAWWNJ010000024">
    <property type="protein sequence ID" value="KAK7031657.1"/>
    <property type="molecule type" value="Genomic_DNA"/>
</dbReference>
<accession>A0AAW0BZC4</accession>
<evidence type="ECO:0000313" key="2">
    <source>
        <dbReference type="EMBL" id="KAK7031657.1"/>
    </source>
</evidence>
<sequence length="348" mass="38674">MKVSFGTFLRSQFAKQPPVLKADLAGKTVIVLGANTGLGFEASKHFASMNPGRLILACRSQSKGEAALEKLKAATGYTKAELWLIDLSDFESVKRFADKFERDGGRLDILVENAALSIPKFQPTKDGWESSLYVNDLATPLLAFLLLPAMIKTAERYSVIPRIVVVASETHYWVTLDKKVLQSPNILKTMGSSEYCTKDTMANRYPLTKMINIFFVRAFNDRLPVSTPLVIDAVNPGLCKTELMRDVKGFMAMIFGTLMNVLAFTAEEGSRQLVYGAIAHPDKPDGLRGQYLSACRIFEVSDFILSPEGVKAQNRIWNELVEILGDFDPRVPAIVDQYLTRSDCLVRC</sequence>
<evidence type="ECO:0000256" key="1">
    <source>
        <dbReference type="ARBA" id="ARBA00023002"/>
    </source>
</evidence>
<dbReference type="Pfam" id="PF00106">
    <property type="entry name" value="adh_short"/>
    <property type="match status" value="1"/>
</dbReference>
<dbReference type="GO" id="GO:0016491">
    <property type="term" value="F:oxidoreductase activity"/>
    <property type="evidence" value="ECO:0007669"/>
    <property type="project" value="UniProtKB-KW"/>
</dbReference>
<gene>
    <name evidence="2" type="ORF">R3P38DRAFT_2924986</name>
</gene>
<reference evidence="2 3" key="1">
    <citation type="journal article" date="2024" name="J Genomics">
        <title>Draft genome sequencing and assembly of Favolaschia claudopus CIRM-BRFM 2984 isolated from oak limbs.</title>
        <authorList>
            <person name="Navarro D."/>
            <person name="Drula E."/>
            <person name="Chaduli D."/>
            <person name="Cazenave R."/>
            <person name="Ahrendt S."/>
            <person name="Wang J."/>
            <person name="Lipzen A."/>
            <person name="Daum C."/>
            <person name="Barry K."/>
            <person name="Grigoriev I.V."/>
            <person name="Favel A."/>
            <person name="Rosso M.N."/>
            <person name="Martin F."/>
        </authorList>
    </citation>
    <scope>NUCLEOTIDE SEQUENCE [LARGE SCALE GENOMIC DNA]</scope>
    <source>
        <strain evidence="2 3">CIRM-BRFM 2984</strain>
    </source>
</reference>
<proteinExistence type="predicted"/>
<comment type="caution">
    <text evidence="2">The sequence shown here is derived from an EMBL/GenBank/DDBJ whole genome shotgun (WGS) entry which is preliminary data.</text>
</comment>
<dbReference type="SUPFAM" id="SSF51735">
    <property type="entry name" value="NAD(P)-binding Rossmann-fold domains"/>
    <property type="match status" value="1"/>
</dbReference>
<keyword evidence="1" id="KW-0560">Oxidoreductase</keyword>
<dbReference type="InterPro" id="IPR002347">
    <property type="entry name" value="SDR_fam"/>
</dbReference>